<feature type="compositionally biased region" description="Basic and acidic residues" evidence="1">
    <location>
        <begin position="278"/>
        <end position="288"/>
    </location>
</feature>
<evidence type="ECO:0000259" key="2">
    <source>
        <dbReference type="Pfam" id="PF17262"/>
    </source>
</evidence>
<feature type="domain" description="Cas6b C-terminal" evidence="2">
    <location>
        <begin position="114"/>
        <end position="220"/>
    </location>
</feature>
<feature type="compositionally biased region" description="Basic residues" evidence="1">
    <location>
        <begin position="289"/>
        <end position="317"/>
    </location>
</feature>
<feature type="region of interest" description="Disordered" evidence="1">
    <location>
        <begin position="234"/>
        <end position="361"/>
    </location>
</feature>
<gene>
    <name evidence="4" type="ORF">METZ01_LOCUS174309</name>
</gene>
<evidence type="ECO:0000259" key="3">
    <source>
        <dbReference type="Pfam" id="PF17955"/>
    </source>
</evidence>
<dbReference type="InterPro" id="IPR041528">
    <property type="entry name" value="Cas6b_N"/>
</dbReference>
<dbReference type="InterPro" id="IPR020209">
    <property type="entry name" value="Cas6b_C"/>
</dbReference>
<name>A0A382C5S6_9ZZZZ</name>
<dbReference type="Pfam" id="PF17262">
    <property type="entry name" value="Cas6b_C"/>
    <property type="match status" value="1"/>
</dbReference>
<feature type="compositionally biased region" description="Basic residues" evidence="1">
    <location>
        <begin position="265"/>
        <end position="277"/>
    </location>
</feature>
<evidence type="ECO:0000313" key="4">
    <source>
        <dbReference type="EMBL" id="SVB21455.1"/>
    </source>
</evidence>
<protein>
    <submittedName>
        <fullName evidence="4">Uncharacterized protein</fullName>
    </submittedName>
</protein>
<dbReference type="EMBL" id="UINC01032952">
    <property type="protein sequence ID" value="SVB21455.1"/>
    <property type="molecule type" value="Genomic_DNA"/>
</dbReference>
<sequence length="361" mass="41989">MSDSFPDIKSAVVRVVTDKPVRKTPYQVKGVFMRQYPDEPIIPMLDGSYRDRFLYPRVQVKILNEQIYIIGIHEGVDPVLSVAEKFEMFDFGNITFEVQDCDIENVDQQFIPSSRLVRYRFITPWVALNHMTGGKYRFLTNQEKPSYLNRLLGQNIIFLANEVGINLEDNIFTKVKVSSLFPRPVDENKWGAFMGEFKTNFVLPNYIGVGNGITRGFGTIYGMFNPDSFSFDEEELKQDVTSETSEPLAEQDDLESVSASDVPKPKRKRRTVYKGKRQHQDKQDESAQNRKKNKHPKKKKHVHNQSKIQKQKRRPPRSGRVFSEEFDIEEEGTNTNTNVSDENVEDQKFNTEKHHKQQHKF</sequence>
<dbReference type="Pfam" id="PF17955">
    <property type="entry name" value="Cas6b_N"/>
    <property type="match status" value="1"/>
</dbReference>
<organism evidence="4">
    <name type="scientific">marine metagenome</name>
    <dbReference type="NCBI Taxonomy" id="408172"/>
    <lineage>
        <taxon>unclassified sequences</taxon>
        <taxon>metagenomes</taxon>
        <taxon>ecological metagenomes</taxon>
    </lineage>
</organism>
<dbReference type="AlphaFoldDB" id="A0A382C5S6"/>
<feature type="domain" description="Cas6b N-terminal" evidence="3">
    <location>
        <begin position="8"/>
        <end position="104"/>
    </location>
</feature>
<accession>A0A382C5S6</accession>
<reference evidence="4" key="1">
    <citation type="submission" date="2018-05" db="EMBL/GenBank/DDBJ databases">
        <authorList>
            <person name="Lanie J.A."/>
            <person name="Ng W.-L."/>
            <person name="Kazmierczak K.M."/>
            <person name="Andrzejewski T.M."/>
            <person name="Davidsen T.M."/>
            <person name="Wayne K.J."/>
            <person name="Tettelin H."/>
            <person name="Glass J.I."/>
            <person name="Rusch D."/>
            <person name="Podicherti R."/>
            <person name="Tsui H.-C.T."/>
            <person name="Winkler M.E."/>
        </authorList>
    </citation>
    <scope>NUCLEOTIDE SEQUENCE</scope>
</reference>
<evidence type="ECO:0000256" key="1">
    <source>
        <dbReference type="SAM" id="MobiDB-lite"/>
    </source>
</evidence>
<proteinExistence type="predicted"/>